<feature type="domain" description="ABC-2 type transporter transmembrane" evidence="6">
    <location>
        <begin position="23"/>
        <end position="707"/>
    </location>
</feature>
<feature type="transmembrane region" description="Helical" evidence="5">
    <location>
        <begin position="573"/>
        <end position="598"/>
    </location>
</feature>
<keyword evidence="3 5" id="KW-1133">Transmembrane helix</keyword>
<evidence type="ECO:0000256" key="3">
    <source>
        <dbReference type="ARBA" id="ARBA00022989"/>
    </source>
</evidence>
<sequence length="730" mass="80434">MKKIFSIYTQDLNRIVHNWPALVIILGLVILPSLYAWFNIESSWDPYSNTGGIKVAVVSKDEGTELLGKSINAGQEIIDTLHTNNKIGWVFTSEEEALSGVKKGRYYASIIIPADFSAGLATALSDNPSEPELEYYVNEKINAVAPKITSSGATSIVSEISSNFVKTANGVIFKAFNEIGVKLEEELPSIEKLKALVYRFEDMVPDLVKAADTATQDVADLKKMVEQVKEILPSMEQTVNQASEFSAKLADVLPKVQDTLESVSPLIKQDITLINQAASSALTALEAIQNAALTPAEITERLDHLEPKLTSLLQLTEDARGWIEAIQNFLPEQVYTNFISKLSSLSDRLTAQLNAINSIRGALEEGQDPSELLDNLYNAAQETASISKNILLRYDSEIAPAVKTAVEKAADTAQKANQTLQTAVTALPRIKEIIADAEKGLIAGGEALTKVKSELPEVQKKITEIANSIREFDRTGNLQEIIDLLQIDFQKESSFFASPVSLVEHKLYPIPNYGSAMSPFFSTLSLWVGALLLVSLLSVEVHEPSHLEKEENHSSNHQVKSSYQPYQVYFGRYLTFMTLALLQSLVVTLGDIFLLHAYVHDPVYFVWFGMLISSVFMIIVYTLVSVFGNVGKAIAIVLLVLQLGGAGGTFPIEVTPFFFQLIHPFLPFTYGISLMREATGGILWEVITRDIVVLLLMAGLFMLLGLLLKKPINQLSEPLVKKARKSNIIH</sequence>
<comment type="subcellular location">
    <subcellularLocation>
        <location evidence="1">Membrane</location>
        <topology evidence="1">Multi-pass membrane protein</topology>
    </subcellularLocation>
</comment>
<evidence type="ECO:0000259" key="6">
    <source>
        <dbReference type="Pfam" id="PF12698"/>
    </source>
</evidence>
<dbReference type="NCBIfam" id="TIGR03062">
    <property type="entry name" value="pip_yhgE_Cterm"/>
    <property type="match status" value="1"/>
</dbReference>
<dbReference type="InterPro" id="IPR017500">
    <property type="entry name" value="Phage_infect_YhgE_N"/>
</dbReference>
<dbReference type="PANTHER" id="PTHR43077">
    <property type="entry name" value="TRANSPORT PERMEASE YVFS-RELATED"/>
    <property type="match status" value="1"/>
</dbReference>
<keyword evidence="8" id="KW-1185">Reference proteome</keyword>
<name>A0ABY8X539_9BACL</name>
<accession>A0ABY8X539</accession>
<evidence type="ECO:0000256" key="2">
    <source>
        <dbReference type="ARBA" id="ARBA00022692"/>
    </source>
</evidence>
<dbReference type="NCBIfam" id="TIGR03061">
    <property type="entry name" value="pip_yhgE_Nterm"/>
    <property type="match status" value="1"/>
</dbReference>
<reference evidence="7 8" key="1">
    <citation type="submission" date="2023-06" db="EMBL/GenBank/DDBJ databases">
        <title>Paenibacillus polygonum sp. nov., an endophytic bacterium, isolated from Polygonum lapathifolium L. in Nanji Wetland National Nature Reserve, South of Poyang Lake, Jiangxi Province, China.</title>
        <authorList>
            <person name="Yu Z."/>
        </authorList>
    </citation>
    <scope>NUCLEOTIDE SEQUENCE [LARGE SCALE GENOMIC DNA]</scope>
    <source>
        <strain evidence="7 8">C31</strain>
    </source>
</reference>
<feature type="transmembrane region" description="Helical" evidence="5">
    <location>
        <begin position="21"/>
        <end position="38"/>
    </location>
</feature>
<dbReference type="InterPro" id="IPR051328">
    <property type="entry name" value="T7SS_ABC-Transporter"/>
</dbReference>
<protein>
    <submittedName>
        <fullName evidence="7">YhgE/Pip domain-containing protein</fullName>
    </submittedName>
</protein>
<keyword evidence="2 5" id="KW-0812">Transmembrane</keyword>
<dbReference type="Pfam" id="PF12698">
    <property type="entry name" value="ABC2_membrane_3"/>
    <property type="match status" value="1"/>
</dbReference>
<feature type="transmembrane region" description="Helical" evidence="5">
    <location>
        <begin position="682"/>
        <end position="708"/>
    </location>
</feature>
<gene>
    <name evidence="7" type="ORF">QPK24_22545</name>
</gene>
<keyword evidence="4 5" id="KW-0472">Membrane</keyword>
<proteinExistence type="predicted"/>
<organism evidence="7 8">
    <name type="scientific">Paenibacillus polygoni</name>
    <dbReference type="NCBI Taxonomy" id="3050112"/>
    <lineage>
        <taxon>Bacteria</taxon>
        <taxon>Bacillati</taxon>
        <taxon>Bacillota</taxon>
        <taxon>Bacilli</taxon>
        <taxon>Bacillales</taxon>
        <taxon>Paenibacillaceae</taxon>
        <taxon>Paenibacillus</taxon>
    </lineage>
</organism>
<dbReference type="RefSeq" id="WP_285744901.1">
    <property type="nucleotide sequence ID" value="NZ_CP127162.1"/>
</dbReference>
<dbReference type="Gene3D" id="3.40.1710.10">
    <property type="entry name" value="abc type-2 transporter like domain"/>
    <property type="match status" value="1"/>
</dbReference>
<evidence type="ECO:0000313" key="7">
    <source>
        <dbReference type="EMBL" id="WIV19059.1"/>
    </source>
</evidence>
<dbReference type="InterPro" id="IPR017501">
    <property type="entry name" value="Phage_infect_YhgE_C"/>
</dbReference>
<dbReference type="PANTHER" id="PTHR43077:SF10">
    <property type="entry name" value="TRANSPORT PERMEASE PROTEIN"/>
    <property type="match status" value="1"/>
</dbReference>
<evidence type="ECO:0000256" key="1">
    <source>
        <dbReference type="ARBA" id="ARBA00004141"/>
    </source>
</evidence>
<dbReference type="InterPro" id="IPR013525">
    <property type="entry name" value="ABC2_TM"/>
</dbReference>
<feature type="transmembrane region" description="Helical" evidence="5">
    <location>
        <begin position="604"/>
        <end position="624"/>
    </location>
</feature>
<feature type="transmembrane region" description="Helical" evidence="5">
    <location>
        <begin position="636"/>
        <end position="662"/>
    </location>
</feature>
<feature type="transmembrane region" description="Helical" evidence="5">
    <location>
        <begin position="520"/>
        <end position="539"/>
    </location>
</feature>
<dbReference type="Proteomes" id="UP001236415">
    <property type="component" value="Chromosome"/>
</dbReference>
<dbReference type="EMBL" id="CP127162">
    <property type="protein sequence ID" value="WIV19059.1"/>
    <property type="molecule type" value="Genomic_DNA"/>
</dbReference>
<evidence type="ECO:0000256" key="5">
    <source>
        <dbReference type="SAM" id="Phobius"/>
    </source>
</evidence>
<evidence type="ECO:0000313" key="8">
    <source>
        <dbReference type="Proteomes" id="UP001236415"/>
    </source>
</evidence>
<evidence type="ECO:0000256" key="4">
    <source>
        <dbReference type="ARBA" id="ARBA00023136"/>
    </source>
</evidence>